<dbReference type="NCBIfam" id="TIGR04088">
    <property type="entry name" value="cognate_SipW"/>
    <property type="match status" value="1"/>
</dbReference>
<evidence type="ECO:0008006" key="4">
    <source>
        <dbReference type="Google" id="ProtNLM"/>
    </source>
</evidence>
<evidence type="ECO:0000313" key="3">
    <source>
        <dbReference type="Proteomes" id="UP000694300"/>
    </source>
</evidence>
<name>A0ABS6U7B1_9PSEU</name>
<evidence type="ECO:0000313" key="2">
    <source>
        <dbReference type="EMBL" id="MBW0128117.1"/>
    </source>
</evidence>
<dbReference type="InterPro" id="IPR023833">
    <property type="entry name" value="Signal_pept_SipW-depend-type"/>
</dbReference>
<comment type="caution">
    <text evidence="2">The sequence shown here is derived from an EMBL/GenBank/DDBJ whole genome shotgun (WGS) entry which is preliminary data.</text>
</comment>
<feature type="chain" id="PRO_5045679751" description="Ribosomally synthesized peptide with SipW-like signal peptide" evidence="1">
    <location>
        <begin position="33"/>
        <end position="188"/>
    </location>
</feature>
<proteinExistence type="predicted"/>
<sequence length="188" mass="18991">MRYPGAPVSILQKNKKLAAGIGVAAVAAAALALGAGTYAAFSDTEAGPGGTLAAGTLTLDITGSPTATTQLFSASNIAPGYDSGPLIFTIENTGTIDGTVRGDATVTENAGGELDKQLRVSGNCPGTPSNFSNQPVSILTTGFNAEIDAGDSVVCTFRFTFPHAVNNNDAQGDSVTIDSLFSITQRTT</sequence>
<protein>
    <recommendedName>
        <fullName evidence="4">Ribosomally synthesized peptide with SipW-like signal peptide</fullName>
    </recommendedName>
</protein>
<dbReference type="Proteomes" id="UP000694300">
    <property type="component" value="Unassembled WGS sequence"/>
</dbReference>
<evidence type="ECO:0000256" key="1">
    <source>
        <dbReference type="SAM" id="SignalP"/>
    </source>
</evidence>
<dbReference type="EMBL" id="JADQDF010000001">
    <property type="protein sequence ID" value="MBW0128117.1"/>
    <property type="molecule type" value="Genomic_DNA"/>
</dbReference>
<keyword evidence="1" id="KW-0732">Signal</keyword>
<reference evidence="2 3" key="1">
    <citation type="submission" date="2020-11" db="EMBL/GenBank/DDBJ databases">
        <title>Pseudonocardia abyssalis sp. nov. and Pseudonocardia oceani sp. nov., description and phylogenomic analysis of two novel actinomycetes isolated from the deep Southern Ocean.</title>
        <authorList>
            <person name="Parra J."/>
        </authorList>
    </citation>
    <scope>NUCLEOTIDE SEQUENCE [LARGE SCALE GENOMIC DNA]</scope>
    <source>
        <strain evidence="3">KRD185</strain>
    </source>
</reference>
<accession>A0ABS6U7B1</accession>
<dbReference type="Pfam" id="PF12389">
    <property type="entry name" value="Peptidase_M73"/>
    <property type="match status" value="1"/>
</dbReference>
<dbReference type="InterPro" id="IPR022121">
    <property type="entry name" value="Peptidase_M73_camelysin"/>
</dbReference>
<keyword evidence="3" id="KW-1185">Reference proteome</keyword>
<gene>
    <name evidence="2" type="ORF">I4I82_10505</name>
</gene>
<organism evidence="2 3">
    <name type="scientific">Pseudonocardia oceani</name>
    <dbReference type="NCBI Taxonomy" id="2792013"/>
    <lineage>
        <taxon>Bacteria</taxon>
        <taxon>Bacillati</taxon>
        <taxon>Actinomycetota</taxon>
        <taxon>Actinomycetes</taxon>
        <taxon>Pseudonocardiales</taxon>
        <taxon>Pseudonocardiaceae</taxon>
        <taxon>Pseudonocardia</taxon>
    </lineage>
</organism>
<feature type="signal peptide" evidence="1">
    <location>
        <begin position="1"/>
        <end position="32"/>
    </location>
</feature>